<dbReference type="OrthoDB" id="4062651at2759"/>
<feature type="region of interest" description="Disordered" evidence="1">
    <location>
        <begin position="81"/>
        <end position="128"/>
    </location>
</feature>
<organism evidence="3 4">
    <name type="scientific">Zizania palustris</name>
    <name type="common">Northern wild rice</name>
    <dbReference type="NCBI Taxonomy" id="103762"/>
    <lineage>
        <taxon>Eukaryota</taxon>
        <taxon>Viridiplantae</taxon>
        <taxon>Streptophyta</taxon>
        <taxon>Embryophyta</taxon>
        <taxon>Tracheophyta</taxon>
        <taxon>Spermatophyta</taxon>
        <taxon>Magnoliopsida</taxon>
        <taxon>Liliopsida</taxon>
        <taxon>Poales</taxon>
        <taxon>Poaceae</taxon>
        <taxon>BOP clade</taxon>
        <taxon>Oryzoideae</taxon>
        <taxon>Oryzeae</taxon>
        <taxon>Zizaniinae</taxon>
        <taxon>Zizania</taxon>
    </lineage>
</organism>
<dbReference type="GO" id="GO:0009506">
    <property type="term" value="C:plasmodesma"/>
    <property type="evidence" value="ECO:0007669"/>
    <property type="project" value="TreeGrafter"/>
</dbReference>
<gene>
    <name evidence="3" type="ORF">GUJ93_ZPchr0014g47307</name>
</gene>
<evidence type="ECO:0000256" key="1">
    <source>
        <dbReference type="SAM" id="MobiDB-lite"/>
    </source>
</evidence>
<feature type="compositionally biased region" description="Low complexity" evidence="1">
    <location>
        <begin position="114"/>
        <end position="126"/>
    </location>
</feature>
<evidence type="ECO:0000313" key="4">
    <source>
        <dbReference type="Proteomes" id="UP000729402"/>
    </source>
</evidence>
<dbReference type="PANTHER" id="PTHR27003">
    <property type="entry name" value="OS07G0166700 PROTEIN"/>
    <property type="match status" value="1"/>
</dbReference>
<comment type="caution">
    <text evidence="3">The sequence shown here is derived from an EMBL/GenBank/DDBJ whole genome shotgun (WGS) entry which is preliminary data.</text>
</comment>
<dbReference type="InterPro" id="IPR000719">
    <property type="entry name" value="Prot_kinase_dom"/>
</dbReference>
<dbReference type="InterPro" id="IPR045272">
    <property type="entry name" value="ANXUR1/2-like"/>
</dbReference>
<dbReference type="PANTHER" id="PTHR27003:SF43">
    <property type="entry name" value="CALMODULIN-BINDING RECEPTOR-LIKE CYTOPLASMIC KINASE 3"/>
    <property type="match status" value="1"/>
</dbReference>
<reference evidence="3" key="1">
    <citation type="journal article" date="2021" name="bioRxiv">
        <title>Whole Genome Assembly and Annotation of Northern Wild Rice, Zizania palustris L., Supports a Whole Genome Duplication in the Zizania Genus.</title>
        <authorList>
            <person name="Haas M."/>
            <person name="Kono T."/>
            <person name="Macchietto M."/>
            <person name="Millas R."/>
            <person name="McGilp L."/>
            <person name="Shao M."/>
            <person name="Duquette J."/>
            <person name="Hirsch C.N."/>
            <person name="Kimball J."/>
        </authorList>
    </citation>
    <scope>NUCLEOTIDE SEQUENCE</scope>
    <source>
        <tissue evidence="3">Fresh leaf tissue</tissue>
    </source>
</reference>
<dbReference type="InterPro" id="IPR020635">
    <property type="entry name" value="Tyr_kinase_cat_dom"/>
</dbReference>
<feature type="region of interest" description="Disordered" evidence="1">
    <location>
        <begin position="1"/>
        <end position="30"/>
    </location>
</feature>
<dbReference type="GO" id="GO:0005524">
    <property type="term" value="F:ATP binding"/>
    <property type="evidence" value="ECO:0007669"/>
    <property type="project" value="InterPro"/>
</dbReference>
<keyword evidence="4" id="KW-1185">Reference proteome</keyword>
<dbReference type="GO" id="GO:0004714">
    <property type="term" value="F:transmembrane receptor protein tyrosine kinase activity"/>
    <property type="evidence" value="ECO:0007669"/>
    <property type="project" value="InterPro"/>
</dbReference>
<feature type="domain" description="Protein kinase" evidence="2">
    <location>
        <begin position="145"/>
        <end position="302"/>
    </location>
</feature>
<dbReference type="PROSITE" id="PS50011">
    <property type="entry name" value="PROTEIN_KINASE_DOM"/>
    <property type="match status" value="1"/>
</dbReference>
<proteinExistence type="predicted"/>
<dbReference type="EMBL" id="JAAALK010000086">
    <property type="protein sequence ID" value="KAG8082584.1"/>
    <property type="molecule type" value="Genomic_DNA"/>
</dbReference>
<dbReference type="GO" id="GO:0005886">
    <property type="term" value="C:plasma membrane"/>
    <property type="evidence" value="ECO:0007669"/>
    <property type="project" value="TreeGrafter"/>
</dbReference>
<sequence>MTGTTRSPATGGRFRAPRRDSADRPPGAEAIGWRQRPALVLLPLRLDCTFLRERANDNQIGMFLVCFDALCPCFGSKRDGSEDPVLGRDANSLNSSELRSMSDRIPSSPLRVHPSPSRFSLSSPASRNEPLNLSLEEVIKLTRNFAPDQMIGEGYFGKEHFVSLRAEFSNEIALLKKIEHMNLVQLLGYIDKRNERIVITEYVSNGTLRNHLDGQRGIILGFSQRLEIAIDVAHGLTYLHLYAGGWDRLELGICRRLYSKEVVGRGPGPRRRAGVAMVATAHQKGRSGFGGLQSEAYSPLST</sequence>
<evidence type="ECO:0000259" key="2">
    <source>
        <dbReference type="PROSITE" id="PS50011"/>
    </source>
</evidence>
<dbReference type="InterPro" id="IPR001245">
    <property type="entry name" value="Ser-Thr/Tyr_kinase_cat_dom"/>
</dbReference>
<reference evidence="3" key="2">
    <citation type="submission" date="2021-02" db="EMBL/GenBank/DDBJ databases">
        <authorList>
            <person name="Kimball J.A."/>
            <person name="Haas M.W."/>
            <person name="Macchietto M."/>
            <person name="Kono T."/>
            <person name="Duquette J."/>
            <person name="Shao M."/>
        </authorList>
    </citation>
    <scope>NUCLEOTIDE SEQUENCE</scope>
    <source>
        <tissue evidence="3">Fresh leaf tissue</tissue>
    </source>
</reference>
<name>A0A8J5THJ7_ZIZPA</name>
<evidence type="ECO:0000313" key="3">
    <source>
        <dbReference type="EMBL" id="KAG8082584.1"/>
    </source>
</evidence>
<dbReference type="AlphaFoldDB" id="A0A8J5THJ7"/>
<protein>
    <recommendedName>
        <fullName evidence="2">Protein kinase domain-containing protein</fullName>
    </recommendedName>
</protein>
<accession>A0A8J5THJ7</accession>
<dbReference type="Proteomes" id="UP000729402">
    <property type="component" value="Unassembled WGS sequence"/>
</dbReference>
<dbReference type="SMART" id="SM00219">
    <property type="entry name" value="TyrKc"/>
    <property type="match status" value="1"/>
</dbReference>
<dbReference type="Pfam" id="PF07714">
    <property type="entry name" value="PK_Tyr_Ser-Thr"/>
    <property type="match status" value="1"/>
</dbReference>